<evidence type="ECO:0000313" key="3">
    <source>
        <dbReference type="EMBL" id="QGW30114.1"/>
    </source>
</evidence>
<proteinExistence type="predicted"/>
<feature type="transmembrane region" description="Helical" evidence="1">
    <location>
        <begin position="51"/>
        <end position="70"/>
    </location>
</feature>
<dbReference type="NCBIfam" id="NF037970">
    <property type="entry name" value="vanZ_1"/>
    <property type="match status" value="1"/>
</dbReference>
<protein>
    <submittedName>
        <fullName evidence="3">VanZ family protein</fullName>
    </submittedName>
</protein>
<dbReference type="PANTHER" id="PTHR28008">
    <property type="entry name" value="DOMAIN PROTEIN, PUTATIVE (AFU_ORTHOLOGUE AFUA_3G10980)-RELATED"/>
    <property type="match status" value="1"/>
</dbReference>
<dbReference type="PANTHER" id="PTHR28008:SF1">
    <property type="entry name" value="DOMAIN PROTEIN, PUTATIVE (AFU_ORTHOLOGUE AFUA_3G10980)-RELATED"/>
    <property type="match status" value="1"/>
</dbReference>
<dbReference type="KEGG" id="fls:GLV81_17930"/>
<feature type="transmembrane region" description="Helical" evidence="1">
    <location>
        <begin position="82"/>
        <end position="99"/>
    </location>
</feature>
<dbReference type="Pfam" id="PF04892">
    <property type="entry name" value="VanZ"/>
    <property type="match status" value="1"/>
</dbReference>
<keyword evidence="4" id="KW-1185">Reference proteome</keyword>
<dbReference type="AlphaFoldDB" id="A0A6I6GCC1"/>
<keyword evidence="1" id="KW-0472">Membrane</keyword>
<keyword evidence="1" id="KW-1133">Transmembrane helix</keyword>
<dbReference type="EMBL" id="CP046566">
    <property type="protein sequence ID" value="QGW30114.1"/>
    <property type="molecule type" value="Genomic_DNA"/>
</dbReference>
<organism evidence="3 4">
    <name type="scientific">Phnomibacter ginsenosidimutans</name>
    <dbReference type="NCBI Taxonomy" id="2676868"/>
    <lineage>
        <taxon>Bacteria</taxon>
        <taxon>Pseudomonadati</taxon>
        <taxon>Bacteroidota</taxon>
        <taxon>Chitinophagia</taxon>
        <taxon>Chitinophagales</taxon>
        <taxon>Chitinophagaceae</taxon>
        <taxon>Phnomibacter</taxon>
    </lineage>
</organism>
<feature type="domain" description="VanZ-like" evidence="2">
    <location>
        <begin position="23"/>
        <end position="97"/>
    </location>
</feature>
<keyword evidence="1" id="KW-0812">Transmembrane</keyword>
<dbReference type="InterPro" id="IPR006976">
    <property type="entry name" value="VanZ-like"/>
</dbReference>
<gene>
    <name evidence="3" type="ORF">GLV81_17930</name>
</gene>
<name>A0A6I6GCC1_9BACT</name>
<feature type="transmembrane region" description="Helical" evidence="1">
    <location>
        <begin position="20"/>
        <end position="39"/>
    </location>
</feature>
<dbReference type="RefSeq" id="WP_157480799.1">
    <property type="nucleotide sequence ID" value="NZ_CP046566.1"/>
</dbReference>
<evidence type="ECO:0000313" key="4">
    <source>
        <dbReference type="Proteomes" id="UP000426027"/>
    </source>
</evidence>
<accession>A0A6I6GCC1</accession>
<evidence type="ECO:0000259" key="2">
    <source>
        <dbReference type="Pfam" id="PF04892"/>
    </source>
</evidence>
<reference evidence="3 4" key="1">
    <citation type="submission" date="2019-11" db="EMBL/GenBank/DDBJ databases">
        <authorList>
            <person name="Im W.T."/>
        </authorList>
    </citation>
    <scope>NUCLEOTIDE SEQUENCE [LARGE SCALE GENOMIC DNA]</scope>
    <source>
        <strain evidence="3 4">SB-02</strain>
    </source>
</reference>
<evidence type="ECO:0000256" key="1">
    <source>
        <dbReference type="SAM" id="Phobius"/>
    </source>
</evidence>
<dbReference type="Proteomes" id="UP000426027">
    <property type="component" value="Chromosome"/>
</dbReference>
<sequence length="117" mass="13055">MPTDGLETTPLIDIPYADKWVHMALFFVLLQLWLLPTYLRSNAFEKKTGWMALLLAVLYGITIEIVQGNFTANRSADPWDVLADTAGAILGLLLLPWVVRRFILPQSQGSSAPENGR</sequence>